<gene>
    <name evidence="1" type="ORF">FHS19_004134</name>
</gene>
<comment type="caution">
    <text evidence="1">The sequence shown here is derived from an EMBL/GenBank/DDBJ whole genome shotgun (WGS) entry which is preliminary data.</text>
</comment>
<proteinExistence type="predicted"/>
<dbReference type="RefSeq" id="WP_183583624.1">
    <property type="nucleotide sequence ID" value="NZ_JACHXJ010000003.1"/>
</dbReference>
<reference evidence="1 2" key="1">
    <citation type="submission" date="2020-08" db="EMBL/GenBank/DDBJ databases">
        <title>Genomic Encyclopedia of Type Strains, Phase III (KMG-III): the genomes of soil and plant-associated and newly described type strains.</title>
        <authorList>
            <person name="Whitman W."/>
        </authorList>
    </citation>
    <scope>NUCLEOTIDE SEQUENCE [LARGE SCALE GENOMIC DNA]</scope>
    <source>
        <strain evidence="1 2">CECT 5831</strain>
    </source>
</reference>
<dbReference type="AlphaFoldDB" id="A0A839TW29"/>
<name>A0A839TW29_9BACL</name>
<dbReference type="Proteomes" id="UP000517523">
    <property type="component" value="Unassembled WGS sequence"/>
</dbReference>
<dbReference type="EMBL" id="JACHXJ010000003">
    <property type="protein sequence ID" value="MBB3129459.1"/>
    <property type="molecule type" value="Genomic_DNA"/>
</dbReference>
<accession>A0A839TW29</accession>
<evidence type="ECO:0008006" key="3">
    <source>
        <dbReference type="Google" id="ProtNLM"/>
    </source>
</evidence>
<sequence length="146" mass="17094">MIYILEEPRGRAYQGLISMAFRVCDQFILVKKDQLSLTPATEALVERLKPDVKVVKKQDAWPGTQLFGHYTDVYYFECKPPLEKLVLESAHGLYDWVWPDLLEDLCFFKGSQPWLVNIAHEHEAWINTDDGEEILQFREIEGLMLY</sequence>
<organism evidence="1 2">
    <name type="scientific">Paenibacillus rhizosphaerae</name>
    <dbReference type="NCBI Taxonomy" id="297318"/>
    <lineage>
        <taxon>Bacteria</taxon>
        <taxon>Bacillati</taxon>
        <taxon>Bacillota</taxon>
        <taxon>Bacilli</taxon>
        <taxon>Bacillales</taxon>
        <taxon>Paenibacillaceae</taxon>
        <taxon>Paenibacillus</taxon>
    </lineage>
</organism>
<evidence type="ECO:0000313" key="1">
    <source>
        <dbReference type="EMBL" id="MBB3129459.1"/>
    </source>
</evidence>
<evidence type="ECO:0000313" key="2">
    <source>
        <dbReference type="Proteomes" id="UP000517523"/>
    </source>
</evidence>
<protein>
    <recommendedName>
        <fullName evidence="3">Stage III sporulation protein AH</fullName>
    </recommendedName>
</protein>